<reference evidence="1 2" key="1">
    <citation type="submission" date="2021-06" db="EMBL/GenBank/DDBJ databases">
        <authorList>
            <person name="Kallberg Y."/>
            <person name="Tangrot J."/>
            <person name="Rosling A."/>
        </authorList>
    </citation>
    <scope>NUCLEOTIDE SEQUENCE [LARGE SCALE GENOMIC DNA]</scope>
    <source>
        <strain evidence="1 2">120-4 pot B 10/14</strain>
    </source>
</reference>
<keyword evidence="2" id="KW-1185">Reference proteome</keyword>
<evidence type="ECO:0000313" key="1">
    <source>
        <dbReference type="EMBL" id="CAG8840108.1"/>
    </source>
</evidence>
<name>A0ABN7WTL5_GIGMA</name>
<accession>A0ABN7WTL5</accession>
<dbReference type="Proteomes" id="UP000789901">
    <property type="component" value="Unassembled WGS sequence"/>
</dbReference>
<dbReference type="EMBL" id="CAJVQB010062056">
    <property type="protein sequence ID" value="CAG8840108.1"/>
    <property type="molecule type" value="Genomic_DNA"/>
</dbReference>
<organism evidence="1 2">
    <name type="scientific">Gigaspora margarita</name>
    <dbReference type="NCBI Taxonomy" id="4874"/>
    <lineage>
        <taxon>Eukaryota</taxon>
        <taxon>Fungi</taxon>
        <taxon>Fungi incertae sedis</taxon>
        <taxon>Mucoromycota</taxon>
        <taxon>Glomeromycotina</taxon>
        <taxon>Glomeromycetes</taxon>
        <taxon>Diversisporales</taxon>
        <taxon>Gigasporaceae</taxon>
        <taxon>Gigaspora</taxon>
    </lineage>
</organism>
<feature type="non-terminal residue" evidence="1">
    <location>
        <position position="1"/>
    </location>
</feature>
<gene>
    <name evidence="1" type="ORF">GMARGA_LOCUS34756</name>
</gene>
<comment type="caution">
    <text evidence="1">The sequence shown here is derived from an EMBL/GenBank/DDBJ whole genome shotgun (WGS) entry which is preliminary data.</text>
</comment>
<proteinExistence type="predicted"/>
<sequence length="62" mass="7541">QDRMIASLLEKPFNYTIVNKLLENQNNTRQCSWRKWAQVYAPLERVQEKWFKALNKNISEKE</sequence>
<evidence type="ECO:0000313" key="2">
    <source>
        <dbReference type="Proteomes" id="UP000789901"/>
    </source>
</evidence>
<protein>
    <submittedName>
        <fullName evidence="1">5084_t:CDS:1</fullName>
    </submittedName>
</protein>